<dbReference type="GO" id="GO:0007091">
    <property type="term" value="P:metaphase/anaphase transition of mitotic cell cycle"/>
    <property type="evidence" value="ECO:0007669"/>
    <property type="project" value="TreeGrafter"/>
</dbReference>
<dbReference type="InterPro" id="IPR049255">
    <property type="entry name" value="Apc1_N"/>
</dbReference>
<evidence type="ECO:0000256" key="4">
    <source>
        <dbReference type="SAM" id="MobiDB-lite"/>
    </source>
</evidence>
<dbReference type="PANTHER" id="PTHR12827">
    <property type="entry name" value="MEIOTIC CHECKPOINT REGULATOR TSG24 FAMILY MEMBER"/>
    <property type="match status" value="1"/>
</dbReference>
<keyword evidence="7" id="KW-1185">Reference proteome</keyword>
<evidence type="ECO:0000256" key="2">
    <source>
        <dbReference type="ARBA" id="ARBA00022776"/>
    </source>
</evidence>
<evidence type="ECO:0000313" key="6">
    <source>
        <dbReference type="EMBL" id="EJK66162.1"/>
    </source>
</evidence>
<feature type="compositionally biased region" description="Polar residues" evidence="4">
    <location>
        <begin position="372"/>
        <end position="383"/>
    </location>
</feature>
<keyword evidence="2" id="KW-0498">Mitosis</keyword>
<accession>K0T6X3</accession>
<comment type="caution">
    <text evidence="6">The sequence shown here is derived from an EMBL/GenBank/DDBJ whole genome shotgun (WGS) entry which is preliminary data.</text>
</comment>
<dbReference type="GO" id="GO:0031145">
    <property type="term" value="P:anaphase-promoting complex-dependent catabolic process"/>
    <property type="evidence" value="ECO:0007669"/>
    <property type="project" value="TreeGrafter"/>
</dbReference>
<dbReference type="AlphaFoldDB" id="K0T6X3"/>
<name>K0T6X3_THAOC</name>
<feature type="non-terminal residue" evidence="6">
    <location>
        <position position="1053"/>
    </location>
</feature>
<gene>
    <name evidence="6" type="ORF">THAOC_12928</name>
</gene>
<evidence type="ECO:0000256" key="3">
    <source>
        <dbReference type="ARBA" id="ARBA00023306"/>
    </source>
</evidence>
<dbReference type="GO" id="GO:0070979">
    <property type="term" value="P:protein K11-linked ubiquitination"/>
    <property type="evidence" value="ECO:0007669"/>
    <property type="project" value="TreeGrafter"/>
</dbReference>
<feature type="compositionally biased region" description="Basic and acidic residues" evidence="4">
    <location>
        <begin position="347"/>
        <end position="358"/>
    </location>
</feature>
<dbReference type="Proteomes" id="UP000266841">
    <property type="component" value="Unassembled WGS sequence"/>
</dbReference>
<dbReference type="EMBL" id="AGNL01015230">
    <property type="protein sequence ID" value="EJK66162.1"/>
    <property type="molecule type" value="Genomic_DNA"/>
</dbReference>
<sequence>MVAPRPTIEALPLHVHSRGPRDEHQQRMVSSVTSLLGGELNILQDGGELTASIQLGSARRKVVVQRMGGDTVASFDLPSNPSSNESCSGNWTHNNPQLCWANFKARSKTEGPKRKMLCVLGNPTTLLVFDVLGDASSLTTSSSQLENESMLGPNGHTIPLPFRAQSIFATETGLLITRIPSDEDYYHDRIGLDGRGENDLVDQPPSPVGLSLPATPRSIRQKTDVEELSLDDPPDPVRMNYNMQVSDVPCLFTICHPLDEIRPLAVGVGRASSQPIGGQLSLFSDINETLVSVHTPRFFHGAPGSPSPICVTFNETTRCHTVWSLKPVISPIQALPLWRTTGRGAWRDVRDSGKDEPRNQVAESKTDGVMQSEAQETQNTSIDSTEDLAPLGNILHTSVDDASMDRGSNISNLDQNEGLHSSFSDIHPDYTISRLYTEEGAPYPADDSNGCRHSFLATTVEGKGDTLLCLFGPNSSDGDSGNDSRSDNDPSLLRCYSLHIGDAGIDSVRHFADIPCTSAKPVQVIPAPLAPFSLEREGCRRTGRLQNEDCCAMATDILVIRQHDSKPTLGLYRAGVIHVANVAIPLDDLHSLAMAGLANSVDDRVDIEYVRDLKATTVRVSLSLIVKSSPVTETAIRTIESSLFHNSSPSWDALPCSLDMIQRQDFPPSWSGVTLPLLIRSDCTASYQRNSASFSNSVEDPVWQVLTIVLGDLLLGKQISDEAGSTQPKECSAWEELLRSEFHQAFCQGEGEHLFDDVDGLGVSLPPSVSETSNVGGSTFTCVQVASKTKPDEYRVFKVLIFDALHMLHGTFLLSVAESIASPMLDFVDHYHRLLGGLRCNSSADVKPTEETKRISRFSIAPCIMTYLDSYPKLLIEPEIASFGLQSYAEILNAGLHGTCSMTWLAVRTFDNLFNTSRGDSRRERDRKAVQILLEEGIYHSIQLHDELPLGILLPILEAIRRCRIDPPQPSERDAYQWPVAAYDLIGRKDLGELTASAPTDDEANRPANFSEQDVDGLIALEDYSAMIYPRDNRIKEAARLLRSSRPLLLRVP</sequence>
<dbReference type="GO" id="GO:0051301">
    <property type="term" value="P:cell division"/>
    <property type="evidence" value="ECO:0007669"/>
    <property type="project" value="UniProtKB-KW"/>
</dbReference>
<dbReference type="PANTHER" id="PTHR12827:SF3">
    <property type="entry name" value="ANAPHASE-PROMOTING COMPLEX SUBUNIT 1"/>
    <property type="match status" value="1"/>
</dbReference>
<protein>
    <recommendedName>
        <fullName evidence="5">Anaphase-promoting complex subunit 1 N-terminal domain-containing protein</fullName>
    </recommendedName>
</protein>
<organism evidence="6 7">
    <name type="scientific">Thalassiosira oceanica</name>
    <name type="common">Marine diatom</name>
    <dbReference type="NCBI Taxonomy" id="159749"/>
    <lineage>
        <taxon>Eukaryota</taxon>
        <taxon>Sar</taxon>
        <taxon>Stramenopiles</taxon>
        <taxon>Ochrophyta</taxon>
        <taxon>Bacillariophyta</taxon>
        <taxon>Coscinodiscophyceae</taxon>
        <taxon>Thalassiosirophycidae</taxon>
        <taxon>Thalassiosirales</taxon>
        <taxon>Thalassiosiraceae</taxon>
        <taxon>Thalassiosira</taxon>
    </lineage>
</organism>
<dbReference type="GO" id="GO:0060090">
    <property type="term" value="F:molecular adaptor activity"/>
    <property type="evidence" value="ECO:0007669"/>
    <property type="project" value="TreeGrafter"/>
</dbReference>
<keyword evidence="3" id="KW-0131">Cell cycle</keyword>
<proteinExistence type="predicted"/>
<feature type="region of interest" description="Disordered" evidence="4">
    <location>
        <begin position="347"/>
        <end position="387"/>
    </location>
</feature>
<dbReference type="InterPro" id="IPR024990">
    <property type="entry name" value="Apc1"/>
</dbReference>
<keyword evidence="1" id="KW-0132">Cell division</keyword>
<dbReference type="eggNOG" id="ENOG502STEE">
    <property type="taxonomic scope" value="Eukaryota"/>
</dbReference>
<evidence type="ECO:0000259" key="5">
    <source>
        <dbReference type="Pfam" id="PF12859"/>
    </source>
</evidence>
<evidence type="ECO:0000313" key="7">
    <source>
        <dbReference type="Proteomes" id="UP000266841"/>
    </source>
</evidence>
<dbReference type="Pfam" id="PF12859">
    <property type="entry name" value="ANAPC1"/>
    <property type="match status" value="1"/>
</dbReference>
<reference evidence="6 7" key="1">
    <citation type="journal article" date="2012" name="Genome Biol.">
        <title>Genome and low-iron response of an oceanic diatom adapted to chronic iron limitation.</title>
        <authorList>
            <person name="Lommer M."/>
            <person name="Specht M."/>
            <person name="Roy A.S."/>
            <person name="Kraemer L."/>
            <person name="Andreson R."/>
            <person name="Gutowska M.A."/>
            <person name="Wolf J."/>
            <person name="Bergner S.V."/>
            <person name="Schilhabel M.B."/>
            <person name="Klostermeier U.C."/>
            <person name="Beiko R.G."/>
            <person name="Rosenstiel P."/>
            <person name="Hippler M."/>
            <person name="Laroche J."/>
        </authorList>
    </citation>
    <scope>NUCLEOTIDE SEQUENCE [LARGE SCALE GENOMIC DNA]</scope>
    <source>
        <strain evidence="6 7">CCMP1005</strain>
    </source>
</reference>
<evidence type="ECO:0000256" key="1">
    <source>
        <dbReference type="ARBA" id="ARBA00022618"/>
    </source>
</evidence>
<feature type="domain" description="Anaphase-promoting complex subunit 1 N-terminal" evidence="5">
    <location>
        <begin position="155"/>
        <end position="326"/>
    </location>
</feature>
<dbReference type="GO" id="GO:0005680">
    <property type="term" value="C:anaphase-promoting complex"/>
    <property type="evidence" value="ECO:0007669"/>
    <property type="project" value="InterPro"/>
</dbReference>